<accession>A0A6V8PG71</accession>
<reference evidence="2 3" key="1">
    <citation type="journal article" date="2020" name="Front. Microbiol.">
        <title>Single-cell genomics of novel Actinobacteria with the Wood-Ljungdahl pathway discovered in a serpentinizing system.</title>
        <authorList>
            <person name="Merino N."/>
            <person name="Kawai M."/>
            <person name="Boyd E.S."/>
            <person name="Colman D.R."/>
            <person name="McGlynn S.E."/>
            <person name="Nealson K.H."/>
            <person name="Kurokawa K."/>
            <person name="Hongoh Y."/>
        </authorList>
    </citation>
    <scope>NUCLEOTIDE SEQUENCE [LARGE SCALE GENOMIC DNA]</scope>
    <source>
        <strain evidence="2 3">S34</strain>
    </source>
</reference>
<comment type="caution">
    <text evidence="2">The sequence shown here is derived from an EMBL/GenBank/DDBJ whole genome shotgun (WGS) entry which is preliminary data.</text>
</comment>
<keyword evidence="3" id="KW-1185">Reference proteome</keyword>
<dbReference type="Proteomes" id="UP000588083">
    <property type="component" value="Unassembled WGS sequence"/>
</dbReference>
<dbReference type="EMBL" id="BLRZ01000496">
    <property type="protein sequence ID" value="GFP31675.1"/>
    <property type="molecule type" value="Genomic_DNA"/>
</dbReference>
<sequence length="131" mass="14291">MLRTKALVIGGGPAGSTTARFLAKEGIDTILIERDFSFVKPCGGGIPDTAFDELGIPRNIIKKDVKKVKIVSPSGNALEIGLKGSFISIVKWGEFDSLLREDAKVKGARLFEAEFRHFEGTGRKITARENR</sequence>
<feature type="non-terminal residue" evidence="2">
    <location>
        <position position="131"/>
    </location>
</feature>
<name>A0A6V8PG71_9ACTN</name>
<dbReference type="AlphaFoldDB" id="A0A6V8PG71"/>
<dbReference type="Pfam" id="PF01494">
    <property type="entry name" value="FAD_binding_3"/>
    <property type="match status" value="1"/>
</dbReference>
<dbReference type="PANTHER" id="PTHR42685:SF4">
    <property type="entry name" value="GERANYLGERANYL DIPHOSPHATE REDUCTASE, CHLOROPLASTIC"/>
    <property type="match status" value="1"/>
</dbReference>
<evidence type="ECO:0000259" key="1">
    <source>
        <dbReference type="Pfam" id="PF01494"/>
    </source>
</evidence>
<dbReference type="RefSeq" id="WP_176238410.1">
    <property type="nucleotide sequence ID" value="NZ_BLRZ01000496.1"/>
</dbReference>
<dbReference type="InterPro" id="IPR002938">
    <property type="entry name" value="FAD-bd"/>
</dbReference>
<evidence type="ECO:0000313" key="2">
    <source>
        <dbReference type="EMBL" id="GFP31675.1"/>
    </source>
</evidence>
<gene>
    <name evidence="2" type="ORF">HKBW3S34_02596</name>
</gene>
<dbReference type="InterPro" id="IPR036188">
    <property type="entry name" value="FAD/NAD-bd_sf"/>
</dbReference>
<evidence type="ECO:0000313" key="3">
    <source>
        <dbReference type="Proteomes" id="UP000588083"/>
    </source>
</evidence>
<organism evidence="2 3">
    <name type="scientific">Candidatus Hakubella thermalkaliphila</name>
    <dbReference type="NCBI Taxonomy" id="2754717"/>
    <lineage>
        <taxon>Bacteria</taxon>
        <taxon>Bacillati</taxon>
        <taxon>Actinomycetota</taxon>
        <taxon>Actinomycetota incertae sedis</taxon>
        <taxon>Candidatus Hakubellales</taxon>
        <taxon>Candidatus Hakubellaceae</taxon>
        <taxon>Candidatus Hakubella</taxon>
    </lineage>
</organism>
<dbReference type="PANTHER" id="PTHR42685">
    <property type="entry name" value="GERANYLGERANYL DIPHOSPHATE REDUCTASE"/>
    <property type="match status" value="1"/>
</dbReference>
<dbReference type="Gene3D" id="3.50.50.60">
    <property type="entry name" value="FAD/NAD(P)-binding domain"/>
    <property type="match status" value="1"/>
</dbReference>
<proteinExistence type="predicted"/>
<dbReference type="InterPro" id="IPR050407">
    <property type="entry name" value="Geranylgeranyl_reductase"/>
</dbReference>
<dbReference type="SUPFAM" id="SSF51905">
    <property type="entry name" value="FAD/NAD(P)-binding domain"/>
    <property type="match status" value="1"/>
</dbReference>
<dbReference type="GO" id="GO:0071949">
    <property type="term" value="F:FAD binding"/>
    <property type="evidence" value="ECO:0007669"/>
    <property type="project" value="InterPro"/>
</dbReference>
<feature type="domain" description="FAD-binding" evidence="1">
    <location>
        <begin position="3"/>
        <end position="128"/>
    </location>
</feature>
<protein>
    <submittedName>
        <fullName evidence="2">Geranylgeranyl diphosphate/geranylgeranyl-bacteriochlorophyllide a reductase</fullName>
    </submittedName>
</protein>